<gene>
    <name evidence="6" type="ORF">EI16_06355</name>
</gene>
<evidence type="ECO:0000313" key="6">
    <source>
        <dbReference type="EMBL" id="KDN95908.1"/>
    </source>
</evidence>
<dbReference type="SUPFAM" id="SSF55729">
    <property type="entry name" value="Acyl-CoA N-acyltransferases (Nat)"/>
    <property type="match status" value="1"/>
</dbReference>
<dbReference type="Gene3D" id="3.90.70.10">
    <property type="entry name" value="Cysteine proteinases"/>
    <property type="match status" value="1"/>
</dbReference>
<keyword evidence="4" id="KW-0012">Acyltransferase</keyword>
<dbReference type="GO" id="GO:0008080">
    <property type="term" value="F:N-acetyltransferase activity"/>
    <property type="evidence" value="ECO:0007669"/>
    <property type="project" value="InterPro"/>
</dbReference>
<dbReference type="STRING" id="28885.EI16_06355"/>
<dbReference type="EMBL" id="JMIU01000001">
    <property type="protein sequence ID" value="KDN95908.1"/>
    <property type="molecule type" value="Genomic_DNA"/>
</dbReference>
<dbReference type="InterPro" id="IPR000182">
    <property type="entry name" value="GNAT_dom"/>
</dbReference>
<comment type="caution">
    <text evidence="6">The sequence shown here is derived from an EMBL/GenBank/DDBJ whole genome shotgun (WGS) entry which is preliminary data.</text>
</comment>
<dbReference type="Pfam" id="PF11814">
    <property type="entry name" value="DUF3335"/>
    <property type="match status" value="1"/>
</dbReference>
<evidence type="ECO:0000256" key="1">
    <source>
        <dbReference type="ARBA" id="ARBA00005395"/>
    </source>
</evidence>
<dbReference type="Proteomes" id="UP000027341">
    <property type="component" value="Unassembled WGS sequence"/>
</dbReference>
<organism evidence="6 7">
    <name type="scientific">Hydrogenovibrio marinus</name>
    <dbReference type="NCBI Taxonomy" id="28885"/>
    <lineage>
        <taxon>Bacteria</taxon>
        <taxon>Pseudomonadati</taxon>
        <taxon>Pseudomonadota</taxon>
        <taxon>Gammaproteobacteria</taxon>
        <taxon>Thiotrichales</taxon>
        <taxon>Piscirickettsiaceae</taxon>
        <taxon>Hydrogenovibrio</taxon>
    </lineage>
</organism>
<dbReference type="PANTHER" id="PTHR43420:SF12">
    <property type="entry name" value="N-ACETYLTRANSFERASE DOMAIN-CONTAINING PROTEIN"/>
    <property type="match status" value="1"/>
</dbReference>
<name>A0A066ZQ13_HYDMR</name>
<sequence length="371" mass="42515">MSDNRPTIRAAIPKDLDALLRLEQVCFTEDRLSRRSFVNLLKPGPHSCLVLEQDGELLGYVLMLYRTGTQLARLYSIAVHPQQQGKGLAKMLLESAENEAEERQCVYLRLEVKVTNQAALKLYEQRGYKHLNRIPQYYEDGEDAFRMEKRLVAKALKTMPPKPYYEQTTDFTCGPSSLMMALKTLKPDYEMSRAEELQIWREATTIFMTSGHGGCSPHGLALSAWRRGLKVHLYTNIEGVPFVDGVRDEHKKAVIELVHNDFIRQISETDIDLTVKQLEAHDLMDILGQGLPVLALISTWRLNRNKAPHWVYVTAADEGFVYINDPDHNDQPHLSQTDFQQIPITRKMFMEMARFGQQKLRAILVLSSDEV</sequence>
<reference evidence="6 7" key="1">
    <citation type="submission" date="2014-04" db="EMBL/GenBank/DDBJ databases">
        <title>Draft genome sequence of Hydrogenovibrio marinus MH-110, a model organism for aerobic H2 metabolism.</title>
        <authorList>
            <person name="Cha H.J."/>
            <person name="Jo B.H."/>
            <person name="Hwang B.H."/>
        </authorList>
    </citation>
    <scope>NUCLEOTIDE SEQUENCE [LARGE SCALE GENOMIC DNA]</scope>
    <source>
        <strain evidence="6 7">MH-110</strain>
    </source>
</reference>
<dbReference type="AlphaFoldDB" id="A0A066ZQ13"/>
<dbReference type="Gene3D" id="3.40.630.30">
    <property type="match status" value="1"/>
</dbReference>
<evidence type="ECO:0000256" key="4">
    <source>
        <dbReference type="ARBA" id="ARBA00023315"/>
    </source>
</evidence>
<evidence type="ECO:0000259" key="5">
    <source>
        <dbReference type="PROSITE" id="PS51186"/>
    </source>
</evidence>
<dbReference type="PANTHER" id="PTHR43420">
    <property type="entry name" value="ACETYLTRANSFERASE"/>
    <property type="match status" value="1"/>
</dbReference>
<comment type="similarity">
    <text evidence="1">Belongs to the acetyltransferase family. RimI subfamily.</text>
</comment>
<keyword evidence="7" id="KW-1185">Reference proteome</keyword>
<dbReference type="RefSeq" id="WP_029910960.1">
    <property type="nucleotide sequence ID" value="NZ_AP020335.1"/>
</dbReference>
<dbReference type="NCBIfam" id="TIGR01575">
    <property type="entry name" value="rimI"/>
    <property type="match status" value="1"/>
</dbReference>
<evidence type="ECO:0000313" key="7">
    <source>
        <dbReference type="Proteomes" id="UP000027341"/>
    </source>
</evidence>
<dbReference type="InterPro" id="IPR021770">
    <property type="entry name" value="DUF3335"/>
</dbReference>
<evidence type="ECO:0000256" key="2">
    <source>
        <dbReference type="ARBA" id="ARBA00022490"/>
    </source>
</evidence>
<dbReference type="Pfam" id="PF00583">
    <property type="entry name" value="Acetyltransf_1"/>
    <property type="match status" value="1"/>
</dbReference>
<dbReference type="InterPro" id="IPR050680">
    <property type="entry name" value="YpeA/RimI_acetyltransf"/>
</dbReference>
<dbReference type="PROSITE" id="PS51186">
    <property type="entry name" value="GNAT"/>
    <property type="match status" value="1"/>
</dbReference>
<feature type="domain" description="N-acetyltransferase" evidence="5">
    <location>
        <begin position="6"/>
        <end position="152"/>
    </location>
</feature>
<keyword evidence="3" id="KW-0808">Transferase</keyword>
<dbReference type="InterPro" id="IPR016181">
    <property type="entry name" value="Acyl_CoA_acyltransferase"/>
</dbReference>
<dbReference type="CDD" id="cd04301">
    <property type="entry name" value="NAT_SF"/>
    <property type="match status" value="1"/>
</dbReference>
<dbReference type="InterPro" id="IPR006464">
    <property type="entry name" value="AcTrfase_RimI/Ard1"/>
</dbReference>
<protein>
    <recommendedName>
        <fullName evidence="5">N-acetyltransferase domain-containing protein</fullName>
    </recommendedName>
</protein>
<keyword evidence="2" id="KW-0963">Cytoplasm</keyword>
<evidence type="ECO:0000256" key="3">
    <source>
        <dbReference type="ARBA" id="ARBA00022679"/>
    </source>
</evidence>
<proteinExistence type="inferred from homology"/>
<accession>A0A066ZQ13</accession>